<dbReference type="OrthoDB" id="7724415at2"/>
<dbReference type="Pfam" id="PF12790">
    <property type="entry name" value="T6SS-SciN"/>
    <property type="match status" value="1"/>
</dbReference>
<keyword evidence="1" id="KW-0732">Signal</keyword>
<name>A0A1I3D061_9RHOB</name>
<dbReference type="PANTHER" id="PTHR37625:SF4">
    <property type="entry name" value="OUTER MEMBRANE LIPOPROTEIN"/>
    <property type="match status" value="1"/>
</dbReference>
<dbReference type="NCBIfam" id="TIGR03352">
    <property type="entry name" value="VI_chp_3"/>
    <property type="match status" value="1"/>
</dbReference>
<dbReference type="Gene3D" id="2.60.40.4150">
    <property type="entry name" value="Type VI secretion system, lipoprotein SciN"/>
    <property type="match status" value="1"/>
</dbReference>
<feature type="signal peptide" evidence="1">
    <location>
        <begin position="1"/>
        <end position="20"/>
    </location>
</feature>
<dbReference type="InterPro" id="IPR017734">
    <property type="entry name" value="T6SS_SciN"/>
</dbReference>
<dbReference type="PROSITE" id="PS51257">
    <property type="entry name" value="PROKAR_LIPOPROTEIN"/>
    <property type="match status" value="1"/>
</dbReference>
<organism evidence="2 3">
    <name type="scientific">Albimonas pacifica</name>
    <dbReference type="NCBI Taxonomy" id="1114924"/>
    <lineage>
        <taxon>Bacteria</taxon>
        <taxon>Pseudomonadati</taxon>
        <taxon>Pseudomonadota</taxon>
        <taxon>Alphaproteobacteria</taxon>
        <taxon>Rhodobacterales</taxon>
        <taxon>Paracoccaceae</taxon>
        <taxon>Albimonas</taxon>
    </lineage>
</organism>
<protein>
    <submittedName>
        <fullName evidence="2">Type VI secretion system protein VasD</fullName>
    </submittedName>
</protein>
<gene>
    <name evidence="2" type="ORF">SAMN05216258_102301</name>
</gene>
<keyword evidence="3" id="KW-1185">Reference proteome</keyword>
<reference evidence="2 3" key="1">
    <citation type="submission" date="2016-10" db="EMBL/GenBank/DDBJ databases">
        <authorList>
            <person name="de Groot N.N."/>
        </authorList>
    </citation>
    <scope>NUCLEOTIDE SEQUENCE [LARGE SCALE GENOMIC DNA]</scope>
    <source>
        <strain evidence="2 3">CGMCC 1.11030</strain>
    </source>
</reference>
<accession>A0A1I3D061</accession>
<evidence type="ECO:0000313" key="3">
    <source>
        <dbReference type="Proteomes" id="UP000199377"/>
    </source>
</evidence>
<dbReference type="AlphaFoldDB" id="A0A1I3D061"/>
<sequence>MRPRAAAAALALTLALAACGGPPPPPPPTTVALTLTATPALNGGLPAQAKVYWLRSAARFEGADFFAVFGAPEATLGPDLVAVDAHLLAPGETLEISKTFDQPAATPAVVGVVAGFRDVGQPGWSASAPLAPNAANVRVVTLGSAVVAFGD</sequence>
<dbReference type="Proteomes" id="UP000199377">
    <property type="component" value="Unassembled WGS sequence"/>
</dbReference>
<dbReference type="PANTHER" id="PTHR37625">
    <property type="entry name" value="OUTER MEMBRANE LIPOPROTEIN-RELATED"/>
    <property type="match status" value="1"/>
</dbReference>
<evidence type="ECO:0000256" key="1">
    <source>
        <dbReference type="SAM" id="SignalP"/>
    </source>
</evidence>
<evidence type="ECO:0000313" key="2">
    <source>
        <dbReference type="EMBL" id="SFH79919.1"/>
    </source>
</evidence>
<dbReference type="STRING" id="1114924.SAMN05216258_102301"/>
<proteinExistence type="predicted"/>
<dbReference type="EMBL" id="FOQH01000002">
    <property type="protein sequence ID" value="SFH79919.1"/>
    <property type="molecule type" value="Genomic_DNA"/>
</dbReference>
<dbReference type="RefSeq" id="WP_092858244.1">
    <property type="nucleotide sequence ID" value="NZ_FOQH01000002.1"/>
</dbReference>
<feature type="chain" id="PRO_5011543770" evidence="1">
    <location>
        <begin position="21"/>
        <end position="151"/>
    </location>
</feature>
<dbReference type="InterPro" id="IPR038706">
    <property type="entry name" value="Type_VI_SciN-like_sf"/>
</dbReference>